<name>A0ABT1GA95_9GAMM</name>
<feature type="transmembrane region" description="Helical" evidence="1">
    <location>
        <begin position="99"/>
        <end position="119"/>
    </location>
</feature>
<proteinExistence type="predicted"/>
<organism evidence="2 3">
    <name type="scientific">Natronospira proteinivora</name>
    <dbReference type="NCBI Taxonomy" id="1807133"/>
    <lineage>
        <taxon>Bacteria</taxon>
        <taxon>Pseudomonadati</taxon>
        <taxon>Pseudomonadota</taxon>
        <taxon>Gammaproteobacteria</taxon>
        <taxon>Natronospirales</taxon>
        <taxon>Natronospiraceae</taxon>
        <taxon>Natronospira</taxon>
    </lineage>
</organism>
<sequence length="400" mass="44374">MLMSLLSSLTVVKVFTARAGKPFMHSVLRQPYRLFFLGAAAYAVIHMLLWLAHLQGLWTIPAPISFAWHGYELLFGFAAAVICGFILTASENWTGYRSVNAPGLLFLFLAWLLARLAALLGLSPLLVLIGDGLVLGGLTLALARVLWLSGNRRNLRFLPITGGLALAAILVQLSFIEVIPHWQDWLLRAAVDLVLILMVIMGGRVIPFFTQRKLPNLDVMDPDWLGFYATAFVVISVVLTWLVPGGVAAMFSWFAGCFLMARLFYWSPWGTRRHPMLWILHLGYFWLGLALFLRGGSLAWDWMAFSDTVHAITVGGMGCLTLGMMARVTQGHGGHEIRAPLWLVPAFALIALAAIPRLLAAWPAIMPPQWGYSLSAIAWILAFLIFTLGFAPKLLQHRRD</sequence>
<comment type="caution">
    <text evidence="2">The sequence shown here is derived from an EMBL/GenBank/DDBJ whole genome shotgun (WGS) entry which is preliminary data.</text>
</comment>
<keyword evidence="3" id="KW-1185">Reference proteome</keyword>
<accession>A0ABT1GA95</accession>
<feature type="transmembrane region" description="Helical" evidence="1">
    <location>
        <begin position="125"/>
        <end position="145"/>
    </location>
</feature>
<feature type="transmembrane region" description="Helical" evidence="1">
    <location>
        <begin position="157"/>
        <end position="179"/>
    </location>
</feature>
<feature type="transmembrane region" description="Helical" evidence="1">
    <location>
        <begin position="248"/>
        <end position="265"/>
    </location>
</feature>
<dbReference type="Pfam" id="PF05940">
    <property type="entry name" value="NnrS"/>
    <property type="match status" value="1"/>
</dbReference>
<feature type="transmembrane region" description="Helical" evidence="1">
    <location>
        <begin position="370"/>
        <end position="391"/>
    </location>
</feature>
<feature type="transmembrane region" description="Helical" evidence="1">
    <location>
        <begin position="308"/>
        <end position="329"/>
    </location>
</feature>
<evidence type="ECO:0000256" key="1">
    <source>
        <dbReference type="SAM" id="Phobius"/>
    </source>
</evidence>
<feature type="transmembrane region" description="Helical" evidence="1">
    <location>
        <begin position="185"/>
        <end position="203"/>
    </location>
</feature>
<keyword evidence="1" id="KW-0812">Transmembrane</keyword>
<feature type="transmembrane region" description="Helical" evidence="1">
    <location>
        <begin position="66"/>
        <end position="87"/>
    </location>
</feature>
<feature type="transmembrane region" description="Helical" evidence="1">
    <location>
        <begin position="277"/>
        <end position="296"/>
    </location>
</feature>
<reference evidence="2 3" key="1">
    <citation type="submission" date="2022-03" db="EMBL/GenBank/DDBJ databases">
        <title>Genomic Encyclopedia of Type Strains, Phase III (KMG-III): the genomes of soil and plant-associated and newly described type strains.</title>
        <authorList>
            <person name="Whitman W."/>
        </authorList>
    </citation>
    <scope>NUCLEOTIDE SEQUENCE [LARGE SCALE GENOMIC DNA]</scope>
    <source>
        <strain evidence="2 3">BSker1</strain>
    </source>
</reference>
<dbReference type="InterPro" id="IPR010266">
    <property type="entry name" value="NnrS"/>
</dbReference>
<feature type="transmembrane region" description="Helical" evidence="1">
    <location>
        <begin position="341"/>
        <end position="364"/>
    </location>
</feature>
<evidence type="ECO:0000313" key="2">
    <source>
        <dbReference type="EMBL" id="MCP1727178.1"/>
    </source>
</evidence>
<protein>
    <submittedName>
        <fullName evidence="2">Uncharacterized protein involved in response to NO</fullName>
    </submittedName>
</protein>
<feature type="transmembrane region" description="Helical" evidence="1">
    <location>
        <begin position="34"/>
        <end position="54"/>
    </location>
</feature>
<dbReference type="Proteomes" id="UP001523550">
    <property type="component" value="Unassembled WGS sequence"/>
</dbReference>
<keyword evidence="1" id="KW-0472">Membrane</keyword>
<feature type="transmembrane region" description="Helical" evidence="1">
    <location>
        <begin position="224"/>
        <end position="242"/>
    </location>
</feature>
<keyword evidence="1" id="KW-1133">Transmembrane helix</keyword>
<gene>
    <name evidence="2" type="ORF">J2T60_001143</name>
</gene>
<evidence type="ECO:0000313" key="3">
    <source>
        <dbReference type="Proteomes" id="UP001523550"/>
    </source>
</evidence>
<dbReference type="EMBL" id="JALJYF010000001">
    <property type="protein sequence ID" value="MCP1727178.1"/>
    <property type="molecule type" value="Genomic_DNA"/>
</dbReference>
<dbReference type="RefSeq" id="WP_253446664.1">
    <property type="nucleotide sequence ID" value="NZ_JALJYF010000001.1"/>
</dbReference>